<proteinExistence type="predicted"/>
<dbReference type="AlphaFoldDB" id="A0A1V6V102"/>
<dbReference type="InterPro" id="IPR001810">
    <property type="entry name" value="F-box_dom"/>
</dbReference>
<evidence type="ECO:0000313" key="3">
    <source>
        <dbReference type="EMBL" id="OQE44354.1"/>
    </source>
</evidence>
<feature type="domain" description="DUF6546" evidence="2">
    <location>
        <begin position="365"/>
        <end position="443"/>
    </location>
</feature>
<name>A0A1V6V102_9EURO</name>
<dbReference type="STRING" id="36646.A0A1V6V102"/>
<dbReference type="Pfam" id="PF20183">
    <property type="entry name" value="DUF6546"/>
    <property type="match status" value="1"/>
</dbReference>
<evidence type="ECO:0000259" key="1">
    <source>
        <dbReference type="Pfam" id="PF12937"/>
    </source>
</evidence>
<sequence>MAGSLPLETLQQIFSYKSDILTQYACVCRQWQVAAETITFADLHINSADLESFRQILTSSHSTGRYFHVQSLYFKVVLPAYSDRARGHYENKHDRDANNKVFTQAIISLFEILSSWPDYDRYQISLQIYARSPSDWQAEPDWTARRARQQRGYAFPEQDLLDRRYEHSYLQLTEDITLPDVRCITSIEVRGSDAVRNIGSAAVCLIVAHLPRLETIIASLRDKERKNAEICGTFGSDFSITGWPRSLRQLDLRYQVQEPYSQSLFVPFNPRPNPLCLALHQLSQRLELVDLSQIIIGPELFWSVDASNTGPFWPRLTKFTASCSYFSAYGCGHLDKSIKLDEDASSVSSDDSVEVPDDQEHLLYQQKDRLDEVFLAAGRAAQHMPRLNSMEIDIGTLRVPAFEFCFSYNARLGTAAWKNFSEFCVSNEVQQAWDLAAKNHGHEFLL</sequence>
<dbReference type="InterPro" id="IPR046676">
    <property type="entry name" value="DUF6546"/>
</dbReference>
<feature type="domain" description="F-box" evidence="1">
    <location>
        <begin position="4"/>
        <end position="36"/>
    </location>
</feature>
<accession>A0A1V6V102</accession>
<keyword evidence="4" id="KW-1185">Reference proteome</keyword>
<evidence type="ECO:0000313" key="4">
    <source>
        <dbReference type="Proteomes" id="UP000191500"/>
    </source>
</evidence>
<dbReference type="EMBL" id="MDDG01000002">
    <property type="protein sequence ID" value="OQE44354.1"/>
    <property type="molecule type" value="Genomic_DNA"/>
</dbReference>
<reference evidence="4" key="1">
    <citation type="journal article" date="2017" name="Nat. Microbiol.">
        <title>Global analysis of biosynthetic gene clusters reveals vast potential of secondary metabolite production in Penicillium species.</title>
        <authorList>
            <person name="Nielsen J.C."/>
            <person name="Grijseels S."/>
            <person name="Prigent S."/>
            <person name="Ji B."/>
            <person name="Dainat J."/>
            <person name="Nielsen K.F."/>
            <person name="Frisvad J.C."/>
            <person name="Workman M."/>
            <person name="Nielsen J."/>
        </authorList>
    </citation>
    <scope>NUCLEOTIDE SEQUENCE [LARGE SCALE GENOMIC DNA]</scope>
    <source>
        <strain evidence="4">IBT 31321</strain>
    </source>
</reference>
<dbReference type="Proteomes" id="UP000191500">
    <property type="component" value="Unassembled WGS sequence"/>
</dbReference>
<protein>
    <submittedName>
        <fullName evidence="3">Uncharacterized protein</fullName>
    </submittedName>
</protein>
<evidence type="ECO:0000259" key="2">
    <source>
        <dbReference type="Pfam" id="PF20183"/>
    </source>
</evidence>
<comment type="caution">
    <text evidence="3">The sequence shown here is derived from an EMBL/GenBank/DDBJ whole genome shotgun (WGS) entry which is preliminary data.</text>
</comment>
<gene>
    <name evidence="3" type="ORF">PENCOP_c002G08363</name>
</gene>
<organism evidence="3 4">
    <name type="scientific">Penicillium coprophilum</name>
    <dbReference type="NCBI Taxonomy" id="36646"/>
    <lineage>
        <taxon>Eukaryota</taxon>
        <taxon>Fungi</taxon>
        <taxon>Dikarya</taxon>
        <taxon>Ascomycota</taxon>
        <taxon>Pezizomycotina</taxon>
        <taxon>Eurotiomycetes</taxon>
        <taxon>Eurotiomycetidae</taxon>
        <taxon>Eurotiales</taxon>
        <taxon>Aspergillaceae</taxon>
        <taxon>Penicillium</taxon>
    </lineage>
</organism>
<dbReference type="Pfam" id="PF12937">
    <property type="entry name" value="F-box-like"/>
    <property type="match status" value="1"/>
</dbReference>